<name>A0A919S2I7_9CLOT</name>
<evidence type="ECO:0000313" key="2">
    <source>
        <dbReference type="EMBL" id="GIM30711.1"/>
    </source>
</evidence>
<sequence length="161" mass="16747">MELNEILSGLNACKDDLSPISGTRGLFGGSLALIIVLFILFCGCGHGFGGGFPGGYPGAYPPVAPGPTSAVSPFATEAHKTKKKIPVCKVSNYYPIQDQCCEYAAPFAGVSPYSAAPAPAPYGGGFGGCGFGGGSWWWIWIIIIFIIFGFGRRNSIGSDIV</sequence>
<keyword evidence="3" id="KW-1185">Reference proteome</keyword>
<reference evidence="2" key="1">
    <citation type="submission" date="2021-03" db="EMBL/GenBank/DDBJ databases">
        <title>Taxonomic study of Clostridium polyendosporum from meadow-gley soil under rice.</title>
        <authorList>
            <person name="Kobayashi H."/>
            <person name="Tanizawa Y."/>
            <person name="Yagura M."/>
        </authorList>
    </citation>
    <scope>NUCLEOTIDE SEQUENCE</scope>
    <source>
        <strain evidence="2">JCM 30710</strain>
    </source>
</reference>
<dbReference type="EMBL" id="BOPZ01000056">
    <property type="protein sequence ID" value="GIM30711.1"/>
    <property type="molecule type" value="Genomic_DNA"/>
</dbReference>
<dbReference type="RefSeq" id="WP_212905376.1">
    <property type="nucleotide sequence ID" value="NZ_BOPZ01000056.1"/>
</dbReference>
<dbReference type="Proteomes" id="UP000679179">
    <property type="component" value="Unassembled WGS sequence"/>
</dbReference>
<feature type="transmembrane region" description="Helical" evidence="1">
    <location>
        <begin position="135"/>
        <end position="151"/>
    </location>
</feature>
<comment type="caution">
    <text evidence="2">The sequence shown here is derived from an EMBL/GenBank/DDBJ whole genome shotgun (WGS) entry which is preliminary data.</text>
</comment>
<accession>A0A919S2I7</accession>
<organism evidence="2 3">
    <name type="scientific">Clostridium polyendosporum</name>
    <dbReference type="NCBI Taxonomy" id="69208"/>
    <lineage>
        <taxon>Bacteria</taxon>
        <taxon>Bacillati</taxon>
        <taxon>Bacillota</taxon>
        <taxon>Clostridia</taxon>
        <taxon>Eubacteriales</taxon>
        <taxon>Clostridiaceae</taxon>
        <taxon>Clostridium</taxon>
    </lineage>
</organism>
<feature type="transmembrane region" description="Helical" evidence="1">
    <location>
        <begin position="26"/>
        <end position="48"/>
    </location>
</feature>
<protein>
    <submittedName>
        <fullName evidence="2">Uncharacterized protein</fullName>
    </submittedName>
</protein>
<dbReference type="AlphaFoldDB" id="A0A919S2I7"/>
<keyword evidence="1" id="KW-0472">Membrane</keyword>
<evidence type="ECO:0000256" key="1">
    <source>
        <dbReference type="SAM" id="Phobius"/>
    </source>
</evidence>
<gene>
    <name evidence="2" type="ORF">CPJCM30710_33770</name>
</gene>
<evidence type="ECO:0000313" key="3">
    <source>
        <dbReference type="Proteomes" id="UP000679179"/>
    </source>
</evidence>
<proteinExistence type="predicted"/>
<keyword evidence="1" id="KW-1133">Transmembrane helix</keyword>
<keyword evidence="1" id="KW-0812">Transmembrane</keyword>